<dbReference type="InterPro" id="IPR041698">
    <property type="entry name" value="Methyltransf_25"/>
</dbReference>
<proteinExistence type="predicted"/>
<dbReference type="Gene3D" id="3.40.50.150">
    <property type="entry name" value="Vaccinia Virus protein VP39"/>
    <property type="match status" value="1"/>
</dbReference>
<gene>
    <name evidence="2" type="ORF">AB8998_24090</name>
</gene>
<keyword evidence="3" id="KW-1185">Reference proteome</keyword>
<dbReference type="Pfam" id="PF13649">
    <property type="entry name" value="Methyltransf_25"/>
    <property type="match status" value="1"/>
</dbReference>
<reference evidence="2 3" key="1">
    <citation type="submission" date="2024-08" db="EMBL/GenBank/DDBJ databases">
        <title>Mycobacterium servetensis sp. nov., a novel rapid-growing mycobacterial species recovered from a human patient in Zaragoza, Spain.</title>
        <authorList>
            <person name="Tristancho-Baro A.I."/>
            <person name="Buenestado-Serrano S."/>
            <person name="Garcia De Viedma D."/>
            <person name="Milagro-Beamonte A."/>
            <person name="Burillo N."/>
            <person name="Sanz S."/>
            <person name="Lopez-Calleja A.I."/>
            <person name="Penas-Utrilla D."/>
            <person name="Guardingo M."/>
            <person name="Garcia M.J."/>
            <person name="Vinuelas-Bayon J."/>
        </authorList>
    </citation>
    <scope>NUCLEOTIDE SEQUENCE [LARGE SCALE GENOMIC DNA]</scope>
    <source>
        <strain evidence="3">HUMS_12744610</strain>
    </source>
</reference>
<sequence length="231" mass="26300">MDLSVRSMTPEVLDDENVALADYQRCLADLAVVNRMTLTHLPALRWLARATKTLPAGAEFSILDVGYGDGDLLRAIARWADRRGLKARLSGIDLNPRSIAAAQAATPPEMGIEYRTGDVFAYTPDKRPDFIVSSQFTHHLGDEEVVEFLMWLQANSARGWHIADLHRNSLNYYLFPLLADLMRWHPIVRSDGIVSITRSFRRAEWQRYLDKAGVRAEISWCLFRLCVRTLK</sequence>
<dbReference type="RefSeq" id="WP_369740184.1">
    <property type="nucleotide sequence ID" value="NZ_JBGEDP010000001.1"/>
</dbReference>
<feature type="domain" description="Methyltransferase" evidence="1">
    <location>
        <begin position="62"/>
        <end position="149"/>
    </location>
</feature>
<evidence type="ECO:0000259" key="1">
    <source>
        <dbReference type="Pfam" id="PF13649"/>
    </source>
</evidence>
<dbReference type="GO" id="GO:0008168">
    <property type="term" value="F:methyltransferase activity"/>
    <property type="evidence" value="ECO:0007669"/>
    <property type="project" value="UniProtKB-KW"/>
</dbReference>
<keyword evidence="2" id="KW-0489">Methyltransferase</keyword>
<evidence type="ECO:0000313" key="2">
    <source>
        <dbReference type="EMBL" id="MEY8017831.1"/>
    </source>
</evidence>
<dbReference type="InterPro" id="IPR029063">
    <property type="entry name" value="SAM-dependent_MTases_sf"/>
</dbReference>
<protein>
    <submittedName>
        <fullName evidence="2">Methyltransferase domain-containing protein</fullName>
    </submittedName>
</protein>
<dbReference type="SUPFAM" id="SSF53335">
    <property type="entry name" value="S-adenosyl-L-methionine-dependent methyltransferases"/>
    <property type="match status" value="1"/>
</dbReference>
<evidence type="ECO:0000313" key="3">
    <source>
        <dbReference type="Proteomes" id="UP001564760"/>
    </source>
</evidence>
<dbReference type="GO" id="GO:0032259">
    <property type="term" value="P:methylation"/>
    <property type="evidence" value="ECO:0007669"/>
    <property type="project" value="UniProtKB-KW"/>
</dbReference>
<accession>A0ABV4C8S0</accession>
<name>A0ABV4C8S0_9MYCO</name>
<keyword evidence="2" id="KW-0808">Transferase</keyword>
<comment type="caution">
    <text evidence="2">The sequence shown here is derived from an EMBL/GenBank/DDBJ whole genome shotgun (WGS) entry which is preliminary data.</text>
</comment>
<dbReference type="CDD" id="cd02440">
    <property type="entry name" value="AdoMet_MTases"/>
    <property type="match status" value="1"/>
</dbReference>
<dbReference type="Proteomes" id="UP001564760">
    <property type="component" value="Unassembled WGS sequence"/>
</dbReference>
<dbReference type="EMBL" id="JBGEDP010000001">
    <property type="protein sequence ID" value="MEY8017831.1"/>
    <property type="molecule type" value="Genomic_DNA"/>
</dbReference>
<organism evidence="2 3">
    <name type="scientific">Mycobacterium servetii</name>
    <dbReference type="NCBI Taxonomy" id="3237418"/>
    <lineage>
        <taxon>Bacteria</taxon>
        <taxon>Bacillati</taxon>
        <taxon>Actinomycetota</taxon>
        <taxon>Actinomycetes</taxon>
        <taxon>Mycobacteriales</taxon>
        <taxon>Mycobacteriaceae</taxon>
        <taxon>Mycobacterium</taxon>
    </lineage>
</organism>